<dbReference type="EMBL" id="JAJJMB010010543">
    <property type="protein sequence ID" value="KAI3907975.1"/>
    <property type="molecule type" value="Genomic_DNA"/>
</dbReference>
<protein>
    <recommendedName>
        <fullName evidence="6">Peptidase A1 domain-containing protein</fullName>
    </recommendedName>
</protein>
<gene>
    <name evidence="4" type="ORF">MKW98_003620</name>
</gene>
<dbReference type="Pfam" id="PF14543">
    <property type="entry name" value="TAXi_N"/>
    <property type="match status" value="1"/>
</dbReference>
<dbReference type="PANTHER" id="PTHR47965:SF103">
    <property type="entry name" value="EUKARYOTIC ASPARTYL PROTEASE FAMILY PROTEIN"/>
    <property type="match status" value="1"/>
</dbReference>
<dbReference type="InterPro" id="IPR032861">
    <property type="entry name" value="TAXi_N"/>
</dbReference>
<keyword evidence="5" id="KW-1185">Reference proteome</keyword>
<evidence type="ECO:0000259" key="3">
    <source>
        <dbReference type="Pfam" id="PF14543"/>
    </source>
</evidence>
<dbReference type="AlphaFoldDB" id="A0AAD4XG50"/>
<dbReference type="Gene3D" id="2.40.70.10">
    <property type="entry name" value="Acid Proteases"/>
    <property type="match status" value="2"/>
</dbReference>
<comment type="similarity">
    <text evidence="1">Belongs to the peptidase A1 family.</text>
</comment>
<proteinExistence type="inferred from homology"/>
<sequence length="372" mass="40998">MIKFSQGTPKSVVKLALDLGGKLPWFDCHKGYNSSSARRVKCKSSLCSLANRENTSTCGSHNSHCSIYKINPVTRSVGEGELISDLVTTISNPHNPLKNKKKPSDPESYEVPVVSRRRLAFGCASASNFFGGLAKGAKGVAGLGRSSALSLVFQFAVRFRFPRTFAVDLLGSNVYFGGGPYVHHNFYWDHDKDRASEYTRLLINPFSSEEYFVDLKSIKVYGKTVPIDKELLSINKGTGVGGTKIDIQTPFTTLQTSIYKAFIKIHTEWAKGMNISMVAPVAPFTACYNSSTLPPFNGYRHTPGVTFVFPKNEWGVAWWDLVEVNDAVKCVGFVDGGLKPMTSIVIGARQIGFAEFDIPRSRLGFMQPNFMT</sequence>
<evidence type="ECO:0000259" key="2">
    <source>
        <dbReference type="Pfam" id="PF14541"/>
    </source>
</evidence>
<dbReference type="GO" id="GO:0006508">
    <property type="term" value="P:proteolysis"/>
    <property type="evidence" value="ECO:0007669"/>
    <property type="project" value="InterPro"/>
</dbReference>
<dbReference type="GO" id="GO:0004190">
    <property type="term" value="F:aspartic-type endopeptidase activity"/>
    <property type="evidence" value="ECO:0007669"/>
    <property type="project" value="InterPro"/>
</dbReference>
<evidence type="ECO:0000313" key="5">
    <source>
        <dbReference type="Proteomes" id="UP001202328"/>
    </source>
</evidence>
<dbReference type="InterPro" id="IPR021109">
    <property type="entry name" value="Peptidase_aspartic_dom_sf"/>
</dbReference>
<evidence type="ECO:0000313" key="4">
    <source>
        <dbReference type="EMBL" id="KAI3907975.1"/>
    </source>
</evidence>
<dbReference type="InterPro" id="IPR001461">
    <property type="entry name" value="Aspartic_peptidase_A1"/>
</dbReference>
<dbReference type="SUPFAM" id="SSF50630">
    <property type="entry name" value="Acid proteases"/>
    <property type="match status" value="1"/>
</dbReference>
<organism evidence="4 5">
    <name type="scientific">Papaver atlanticum</name>
    <dbReference type="NCBI Taxonomy" id="357466"/>
    <lineage>
        <taxon>Eukaryota</taxon>
        <taxon>Viridiplantae</taxon>
        <taxon>Streptophyta</taxon>
        <taxon>Embryophyta</taxon>
        <taxon>Tracheophyta</taxon>
        <taxon>Spermatophyta</taxon>
        <taxon>Magnoliopsida</taxon>
        <taxon>Ranunculales</taxon>
        <taxon>Papaveraceae</taxon>
        <taxon>Papaveroideae</taxon>
        <taxon>Papaver</taxon>
    </lineage>
</organism>
<name>A0AAD4XG50_9MAGN</name>
<dbReference type="Pfam" id="PF14541">
    <property type="entry name" value="TAXi_C"/>
    <property type="match status" value="1"/>
</dbReference>
<dbReference type="InterPro" id="IPR032799">
    <property type="entry name" value="TAXi_C"/>
</dbReference>
<reference evidence="4" key="1">
    <citation type="submission" date="2022-04" db="EMBL/GenBank/DDBJ databases">
        <title>A functionally conserved STORR gene fusion in Papaver species that diverged 16.8 million years ago.</title>
        <authorList>
            <person name="Catania T."/>
        </authorList>
    </citation>
    <scope>NUCLEOTIDE SEQUENCE</scope>
    <source>
        <strain evidence="4">S-188037</strain>
    </source>
</reference>
<feature type="domain" description="Xylanase inhibitor N-terminal" evidence="3">
    <location>
        <begin position="2"/>
        <end position="169"/>
    </location>
</feature>
<dbReference type="Proteomes" id="UP001202328">
    <property type="component" value="Unassembled WGS sequence"/>
</dbReference>
<evidence type="ECO:0000256" key="1">
    <source>
        <dbReference type="ARBA" id="ARBA00007447"/>
    </source>
</evidence>
<accession>A0AAD4XG50</accession>
<comment type="caution">
    <text evidence="4">The sequence shown here is derived from an EMBL/GenBank/DDBJ whole genome shotgun (WGS) entry which is preliminary data.</text>
</comment>
<feature type="domain" description="Xylanase inhibitor C-terminal" evidence="2">
    <location>
        <begin position="210"/>
        <end position="366"/>
    </location>
</feature>
<dbReference type="PANTHER" id="PTHR47965">
    <property type="entry name" value="ASPARTYL PROTEASE-RELATED"/>
    <property type="match status" value="1"/>
</dbReference>
<evidence type="ECO:0008006" key="6">
    <source>
        <dbReference type="Google" id="ProtNLM"/>
    </source>
</evidence>